<dbReference type="GO" id="GO:0045703">
    <property type="term" value="F:ketoreductase activity"/>
    <property type="evidence" value="ECO:0007669"/>
    <property type="project" value="TreeGrafter"/>
</dbReference>
<dbReference type="InterPro" id="IPR051019">
    <property type="entry name" value="VLCFA-Steroid_DH"/>
</dbReference>
<dbReference type="GO" id="GO:0009507">
    <property type="term" value="C:chloroplast"/>
    <property type="evidence" value="ECO:0007669"/>
    <property type="project" value="UniProtKB-SubCell"/>
</dbReference>
<dbReference type="PANTHER" id="PTHR43899">
    <property type="entry name" value="RH59310P"/>
    <property type="match status" value="1"/>
</dbReference>
<protein>
    <recommendedName>
        <fullName evidence="8">3-oxoacyl-[acyl-carrier-protein] reductase</fullName>
    </recommendedName>
</protein>
<evidence type="ECO:0000313" key="7">
    <source>
        <dbReference type="Proteomes" id="UP000032141"/>
    </source>
</evidence>
<sequence length="229" mass="25889">MQRTWHLHVVSFIGFLSLVRLFFPLLKWFITRFLLTNPKRLKRYGSWAMVTGATDGIGRAFAHELAKHDLNLILVSRNPSKLASVSDDFRQEFPQIKIKIIPFDCSAKPYRDLERLGNPSRQASLFLFSLLLSRLSLLAVALSPSSPVPYGGGGGCSRLVVVTRSRLSLVPLFQICSDLIPLVSCSRSRSRLRWSVLKPSCSHNLSAMCNVCDTDNGWRLVNEYEYESK</sequence>
<dbReference type="STRING" id="109376.A0A0D3D6J4"/>
<dbReference type="Proteomes" id="UP000032141">
    <property type="component" value="Chromosome C7"/>
</dbReference>
<keyword evidence="5" id="KW-1133">Transmembrane helix</keyword>
<dbReference type="SUPFAM" id="SSF51735">
    <property type="entry name" value="NAD(P)-binding Rossmann-fold domains"/>
    <property type="match status" value="1"/>
</dbReference>
<name>A0A0D3D6J4_BRAOL</name>
<evidence type="ECO:0008006" key="8">
    <source>
        <dbReference type="Google" id="ProtNLM"/>
    </source>
</evidence>
<feature type="transmembrane region" description="Helical" evidence="5">
    <location>
        <begin position="12"/>
        <end position="35"/>
    </location>
</feature>
<dbReference type="AlphaFoldDB" id="A0A0D3D6J4"/>
<dbReference type="Pfam" id="PF00106">
    <property type="entry name" value="adh_short"/>
    <property type="match status" value="1"/>
</dbReference>
<evidence type="ECO:0000256" key="2">
    <source>
        <dbReference type="ARBA" id="ARBA00022528"/>
    </source>
</evidence>
<reference evidence="6 7" key="1">
    <citation type="journal article" date="2014" name="Genome Biol.">
        <title>Transcriptome and methylome profiling reveals relics of genome dominance in the mesopolyploid Brassica oleracea.</title>
        <authorList>
            <person name="Parkin I.A."/>
            <person name="Koh C."/>
            <person name="Tang H."/>
            <person name="Robinson S.J."/>
            <person name="Kagale S."/>
            <person name="Clarke W.E."/>
            <person name="Town C.D."/>
            <person name="Nixon J."/>
            <person name="Krishnakumar V."/>
            <person name="Bidwell S.L."/>
            <person name="Denoeud F."/>
            <person name="Belcram H."/>
            <person name="Links M.G."/>
            <person name="Just J."/>
            <person name="Clarke C."/>
            <person name="Bender T."/>
            <person name="Huebert T."/>
            <person name="Mason A.S."/>
            <person name="Pires J.C."/>
            <person name="Barker G."/>
            <person name="Moore J."/>
            <person name="Walley P.G."/>
            <person name="Manoli S."/>
            <person name="Batley J."/>
            <person name="Edwards D."/>
            <person name="Nelson M.N."/>
            <person name="Wang X."/>
            <person name="Paterson A.H."/>
            <person name="King G."/>
            <person name="Bancroft I."/>
            <person name="Chalhoub B."/>
            <person name="Sharpe A.G."/>
        </authorList>
    </citation>
    <scope>NUCLEOTIDE SEQUENCE</scope>
    <source>
        <strain evidence="6 7">cv. TO1000</strain>
    </source>
</reference>
<dbReference type="HOGENOM" id="CLU_1211259_0_0_1"/>
<dbReference type="EnsemblPlants" id="Bo7g050190.1">
    <property type="protein sequence ID" value="Bo7g050190.1"/>
    <property type="gene ID" value="Bo7g050190"/>
</dbReference>
<evidence type="ECO:0000313" key="6">
    <source>
        <dbReference type="EnsemblPlants" id="Bo7g050190.1"/>
    </source>
</evidence>
<dbReference type="GO" id="GO:0005783">
    <property type="term" value="C:endoplasmic reticulum"/>
    <property type="evidence" value="ECO:0007669"/>
    <property type="project" value="TreeGrafter"/>
</dbReference>
<evidence type="ECO:0000256" key="1">
    <source>
        <dbReference type="ARBA" id="ARBA00004229"/>
    </source>
</evidence>
<keyword evidence="5" id="KW-0472">Membrane</keyword>
<dbReference type="PANTHER" id="PTHR43899:SF26">
    <property type="entry name" value="ENOYL-(ACYL CARRIER) REDUCTASE"/>
    <property type="match status" value="1"/>
</dbReference>
<evidence type="ECO:0000256" key="5">
    <source>
        <dbReference type="SAM" id="Phobius"/>
    </source>
</evidence>
<accession>A0A0D3D6J4</accession>
<keyword evidence="5" id="KW-0812">Transmembrane</keyword>
<comment type="subcellular location">
    <subcellularLocation>
        <location evidence="1">Plastid</location>
        <location evidence="1">Chloroplast</location>
    </subcellularLocation>
</comment>
<organism evidence="6 7">
    <name type="scientific">Brassica oleracea var. oleracea</name>
    <dbReference type="NCBI Taxonomy" id="109376"/>
    <lineage>
        <taxon>Eukaryota</taxon>
        <taxon>Viridiplantae</taxon>
        <taxon>Streptophyta</taxon>
        <taxon>Embryophyta</taxon>
        <taxon>Tracheophyta</taxon>
        <taxon>Spermatophyta</taxon>
        <taxon>Magnoliopsida</taxon>
        <taxon>eudicotyledons</taxon>
        <taxon>Gunneridae</taxon>
        <taxon>Pentapetalae</taxon>
        <taxon>rosids</taxon>
        <taxon>malvids</taxon>
        <taxon>Brassicales</taxon>
        <taxon>Brassicaceae</taxon>
        <taxon>Brassiceae</taxon>
        <taxon>Brassica</taxon>
    </lineage>
</organism>
<keyword evidence="2" id="KW-0150">Chloroplast</keyword>
<evidence type="ECO:0000256" key="3">
    <source>
        <dbReference type="ARBA" id="ARBA00022640"/>
    </source>
</evidence>
<dbReference type="InterPro" id="IPR002347">
    <property type="entry name" value="SDR_fam"/>
</dbReference>
<keyword evidence="7" id="KW-1185">Reference proteome</keyword>
<reference evidence="6" key="2">
    <citation type="submission" date="2015-03" db="UniProtKB">
        <authorList>
            <consortium name="EnsemblPlants"/>
        </authorList>
    </citation>
    <scope>IDENTIFICATION</scope>
</reference>
<proteinExistence type="predicted"/>
<keyword evidence="4" id="KW-0560">Oxidoreductase</keyword>
<dbReference type="Gramene" id="Bo7g050190.1">
    <property type="protein sequence ID" value="Bo7g050190.1"/>
    <property type="gene ID" value="Bo7g050190"/>
</dbReference>
<evidence type="ECO:0000256" key="4">
    <source>
        <dbReference type="ARBA" id="ARBA00023002"/>
    </source>
</evidence>
<dbReference type="Gene3D" id="3.40.50.720">
    <property type="entry name" value="NAD(P)-binding Rossmann-like Domain"/>
    <property type="match status" value="1"/>
</dbReference>
<dbReference type="InterPro" id="IPR036291">
    <property type="entry name" value="NAD(P)-bd_dom_sf"/>
</dbReference>
<keyword evidence="3" id="KW-0934">Plastid</keyword>